<dbReference type="Proteomes" id="UP000219036">
    <property type="component" value="Unassembled WGS sequence"/>
</dbReference>
<dbReference type="InterPro" id="IPR010982">
    <property type="entry name" value="Lambda_DNA-bd_dom_sf"/>
</dbReference>
<dbReference type="Gene3D" id="1.10.260.40">
    <property type="entry name" value="lambda repressor-like DNA-binding domains"/>
    <property type="match status" value="1"/>
</dbReference>
<protein>
    <submittedName>
        <fullName evidence="5">Helix-turn-helix</fullName>
    </submittedName>
</protein>
<proteinExistence type="predicted"/>
<keyword evidence="1" id="KW-0805">Transcription regulation</keyword>
<accession>A0A285NE26</accession>
<dbReference type="OrthoDB" id="13624at2"/>
<keyword evidence="2" id="KW-0238">DNA-binding</keyword>
<dbReference type="PANTHER" id="PTHR40661:SF3">
    <property type="entry name" value="FELS-1 PROPHAGE TRANSCRIPTIONAL REGULATOR"/>
    <property type="match status" value="1"/>
</dbReference>
<dbReference type="SMART" id="SM00530">
    <property type="entry name" value="HTH_XRE"/>
    <property type="match status" value="1"/>
</dbReference>
<gene>
    <name evidence="5" type="ORF">SAMN06265182_0976</name>
</gene>
<keyword evidence="6" id="KW-1185">Reference proteome</keyword>
<evidence type="ECO:0000256" key="3">
    <source>
        <dbReference type="ARBA" id="ARBA00023163"/>
    </source>
</evidence>
<evidence type="ECO:0000256" key="1">
    <source>
        <dbReference type="ARBA" id="ARBA00023015"/>
    </source>
</evidence>
<dbReference type="Pfam" id="PF01381">
    <property type="entry name" value="HTH_3"/>
    <property type="match status" value="1"/>
</dbReference>
<evidence type="ECO:0000256" key="2">
    <source>
        <dbReference type="ARBA" id="ARBA00023125"/>
    </source>
</evidence>
<dbReference type="EMBL" id="OBEI01000003">
    <property type="protein sequence ID" value="SNZ07705.1"/>
    <property type="molecule type" value="Genomic_DNA"/>
</dbReference>
<dbReference type="SUPFAM" id="SSF47413">
    <property type="entry name" value="lambda repressor-like DNA-binding domains"/>
    <property type="match status" value="1"/>
</dbReference>
<dbReference type="RefSeq" id="WP_097000155.1">
    <property type="nucleotide sequence ID" value="NZ_OBEI01000003.1"/>
</dbReference>
<name>A0A285NE26_9AQUI</name>
<evidence type="ECO:0000313" key="5">
    <source>
        <dbReference type="EMBL" id="SNZ07705.1"/>
    </source>
</evidence>
<dbReference type="InterPro" id="IPR001387">
    <property type="entry name" value="Cro/C1-type_HTH"/>
</dbReference>
<dbReference type="AlphaFoldDB" id="A0A285NE26"/>
<dbReference type="GO" id="GO:0003677">
    <property type="term" value="F:DNA binding"/>
    <property type="evidence" value="ECO:0007669"/>
    <property type="project" value="UniProtKB-KW"/>
</dbReference>
<keyword evidence="3" id="KW-0804">Transcription</keyword>
<sequence length="154" mass="17748">MVETVMEKTLEKANDNKENSFGCRLKKLLETLGLSQRKFAEEIGVKPPTISEYISGKTNPSPRTLKIIEEKFNVNPEWLREGKGEMFLPQEEKKELDEKLLENIIIGLENAEKKLGKELKPEIKAKLIIYAYKHFKDKKDWDKALMELIEIAGG</sequence>
<dbReference type="CDD" id="cd00093">
    <property type="entry name" value="HTH_XRE"/>
    <property type="match status" value="1"/>
</dbReference>
<evidence type="ECO:0000313" key="6">
    <source>
        <dbReference type="Proteomes" id="UP000219036"/>
    </source>
</evidence>
<feature type="domain" description="HTH cro/C1-type" evidence="4">
    <location>
        <begin position="25"/>
        <end position="79"/>
    </location>
</feature>
<dbReference type="PANTHER" id="PTHR40661">
    <property type="match status" value="1"/>
</dbReference>
<organism evidence="5 6">
    <name type="scientific">Persephonella hydrogeniphila</name>
    <dbReference type="NCBI Taxonomy" id="198703"/>
    <lineage>
        <taxon>Bacteria</taxon>
        <taxon>Pseudomonadati</taxon>
        <taxon>Aquificota</taxon>
        <taxon>Aquificia</taxon>
        <taxon>Aquificales</taxon>
        <taxon>Hydrogenothermaceae</taxon>
        <taxon>Persephonella</taxon>
    </lineage>
</organism>
<reference evidence="6" key="1">
    <citation type="submission" date="2017-09" db="EMBL/GenBank/DDBJ databases">
        <authorList>
            <person name="Varghese N."/>
            <person name="Submissions S."/>
        </authorList>
    </citation>
    <scope>NUCLEOTIDE SEQUENCE [LARGE SCALE GENOMIC DNA]</scope>
    <source>
        <strain evidence="6">DSM 15103</strain>
    </source>
</reference>
<dbReference type="PROSITE" id="PS50943">
    <property type="entry name" value="HTH_CROC1"/>
    <property type="match status" value="1"/>
</dbReference>
<evidence type="ECO:0000259" key="4">
    <source>
        <dbReference type="PROSITE" id="PS50943"/>
    </source>
</evidence>